<gene>
    <name evidence="2" type="ORF">JFN91_03385</name>
</gene>
<comment type="caution">
    <text evidence="2">The sequence shown here is derived from an EMBL/GenBank/DDBJ whole genome shotgun (WGS) entry which is preliminary data.</text>
</comment>
<dbReference type="Pfam" id="PF20579">
    <property type="entry name" value="LapA"/>
    <property type="match status" value="2"/>
</dbReference>
<sequence length="828" mass="85189">DVKENAESVFTVHVSQALTDDLTVHLSNGADVVIKAGDTSADYHVAAQGDDVYVDPGQVQLSIATAEVAGKTFEDLQIDHGVVTSHITDTIDTVNVSMTTSDVKENAESVFTVHVSQALTDDLTVHLSNGADVVIKAGDTSADYHVAAQGDDVYVDPGQVQLSIATAEVAGKTFEDLQIDHGVVTSHITDTVDTTAVHISTTNIGEHDAGATFNIHLDNVPIGSATATVDVYDAYTGLTTTHTVVINASGNGSLFVPLSNPADESITATVTAINGGSYEATSVLGATATASIDHDVTLTPVGVSVNEANLSDGSAPAAAALTQTGSLSITALDGVSTVHIGNTDISISALHNLGSTGPISIDGVTYGHMEVTGYTDTATGGTLQYSFTLSDNVLTPPASVESYLEQVSVSVTDANGSVANSNLGITIVDDHPTFTMIDHAIVGNENSSTAGVLYGNHDINFGADQVGSINVVGDSLAGKLSYEYTTHADGSVTAAAYSSTSHTAANHFFDLTINTDGTYAFDMVNARATFASGNISLLNVNGGAATNSFVLNDATFNAVDTNHNGSIGNAEQLKPTSVGFGVGNGNVDVGEQFNVTFASGIAVDTISLYGKVQGGGALAMSYVTNYLNPDGSAGHDTGSVTLGSNGEMHFDPLHDFTSITFTVTTGSGKLDSFSYTERLIPNDETLHFQVSATDGDGDPTGNHNLDVTLLGVHSASYVITGTGGNDAMVGTSGNDIFSTGAGHDTIMATKGNDHVTDFNVDHDTLDISSLVANATQSNLVTGNDGANHLKITILDNAHQAVGSVTFDNIASNDTTSINTLLDEVKTHH</sequence>
<feature type="non-terminal residue" evidence="2">
    <location>
        <position position="1"/>
    </location>
</feature>
<dbReference type="Proteomes" id="UP000614714">
    <property type="component" value="Unassembled WGS sequence"/>
</dbReference>
<evidence type="ECO:0000313" key="2">
    <source>
        <dbReference type="EMBL" id="MBJ6749247.1"/>
    </source>
</evidence>
<dbReference type="RefSeq" id="WP_199387814.1">
    <property type="nucleotide sequence ID" value="NZ_JAEMHL010000002.1"/>
</dbReference>
<feature type="domain" description="PLD phosphodiesterase" evidence="1">
    <location>
        <begin position="783"/>
        <end position="810"/>
    </location>
</feature>
<name>A0ABS0YAD6_9BACT</name>
<proteinExistence type="predicted"/>
<dbReference type="InterPro" id="IPR001736">
    <property type="entry name" value="PLipase_D/transphosphatidylase"/>
</dbReference>
<accession>A0ABS0YAD6</accession>
<keyword evidence="3" id="KW-1185">Reference proteome</keyword>
<reference evidence="2 3" key="1">
    <citation type="submission" date="2020-12" db="EMBL/GenBank/DDBJ databases">
        <title>Geomonas sp. Red421, isolated from paddy soil.</title>
        <authorList>
            <person name="Xu Z."/>
            <person name="Zhang Z."/>
            <person name="Masuda Y."/>
            <person name="Itoh H."/>
            <person name="Senoo K."/>
        </authorList>
    </citation>
    <scope>NUCLEOTIDE SEQUENCE [LARGE SCALE GENOMIC DNA]</scope>
    <source>
        <strain evidence="2 3">Red421</strain>
    </source>
</reference>
<evidence type="ECO:0000313" key="3">
    <source>
        <dbReference type="Proteomes" id="UP000614714"/>
    </source>
</evidence>
<dbReference type="Pfam" id="PF00353">
    <property type="entry name" value="HemolysinCabind"/>
    <property type="match status" value="1"/>
</dbReference>
<dbReference type="InterPro" id="IPR001343">
    <property type="entry name" value="Hemolysn_Ca-bd"/>
</dbReference>
<organism evidence="2 3">
    <name type="scientific">Geomonas anaerohicana</name>
    <dbReference type="NCBI Taxonomy" id="2798583"/>
    <lineage>
        <taxon>Bacteria</taxon>
        <taxon>Pseudomonadati</taxon>
        <taxon>Thermodesulfobacteriota</taxon>
        <taxon>Desulfuromonadia</taxon>
        <taxon>Geobacterales</taxon>
        <taxon>Geobacteraceae</taxon>
        <taxon>Geomonas</taxon>
    </lineage>
</organism>
<protein>
    <recommendedName>
        <fullName evidence="1">PLD phosphodiesterase domain-containing protein</fullName>
    </recommendedName>
</protein>
<dbReference type="PROSITE" id="PS50035">
    <property type="entry name" value="PLD"/>
    <property type="match status" value="1"/>
</dbReference>
<evidence type="ECO:0000259" key="1">
    <source>
        <dbReference type="PROSITE" id="PS50035"/>
    </source>
</evidence>
<dbReference type="EMBL" id="JAEMHL010000002">
    <property type="protein sequence ID" value="MBJ6749247.1"/>
    <property type="molecule type" value="Genomic_DNA"/>
</dbReference>
<dbReference type="InterPro" id="IPR046779">
    <property type="entry name" value="LapA_adhesin_dom"/>
</dbReference>